<dbReference type="Proteomes" id="UP001168877">
    <property type="component" value="Unassembled WGS sequence"/>
</dbReference>
<organism evidence="1 2">
    <name type="scientific">Acer saccharum</name>
    <name type="common">Sugar maple</name>
    <dbReference type="NCBI Taxonomy" id="4024"/>
    <lineage>
        <taxon>Eukaryota</taxon>
        <taxon>Viridiplantae</taxon>
        <taxon>Streptophyta</taxon>
        <taxon>Embryophyta</taxon>
        <taxon>Tracheophyta</taxon>
        <taxon>Spermatophyta</taxon>
        <taxon>Magnoliopsida</taxon>
        <taxon>eudicotyledons</taxon>
        <taxon>Gunneridae</taxon>
        <taxon>Pentapetalae</taxon>
        <taxon>rosids</taxon>
        <taxon>malvids</taxon>
        <taxon>Sapindales</taxon>
        <taxon>Sapindaceae</taxon>
        <taxon>Hippocastanoideae</taxon>
        <taxon>Acereae</taxon>
        <taxon>Acer</taxon>
    </lineage>
</organism>
<evidence type="ECO:0000313" key="2">
    <source>
        <dbReference type="Proteomes" id="UP001168877"/>
    </source>
</evidence>
<keyword evidence="2" id="KW-1185">Reference proteome</keyword>
<protein>
    <submittedName>
        <fullName evidence="1">Uncharacterized protein</fullName>
    </submittedName>
</protein>
<reference evidence="1" key="1">
    <citation type="journal article" date="2022" name="Plant J.">
        <title>Strategies of tolerance reflected in two North American maple genomes.</title>
        <authorList>
            <person name="McEvoy S.L."/>
            <person name="Sezen U.U."/>
            <person name="Trouern-Trend A."/>
            <person name="McMahon S.M."/>
            <person name="Schaberg P.G."/>
            <person name="Yang J."/>
            <person name="Wegrzyn J.L."/>
            <person name="Swenson N.G."/>
        </authorList>
    </citation>
    <scope>NUCLEOTIDE SEQUENCE</scope>
    <source>
        <strain evidence="1">NS2018</strain>
    </source>
</reference>
<name>A0AA39VL30_ACESA</name>
<proteinExistence type="predicted"/>
<accession>A0AA39VL30</accession>
<dbReference type="EMBL" id="JAUESC010000384">
    <property type="protein sequence ID" value="KAK0582598.1"/>
    <property type="molecule type" value="Genomic_DNA"/>
</dbReference>
<sequence length="142" mass="16232">MFPNQTDIDDSYDLLGNVNDEALESVDMSLDDFNKGKGKEKVDGKDENGFQLVCSKKKKAEKKMKIPAIGKEEEEEERNGGRRRIVMESWRSEIEQEEKMKIKRKKSMGVVMVEDVMIFTKDWPILKAFSDGIGVAVYAFEG</sequence>
<gene>
    <name evidence="1" type="ORF">LWI29_027485</name>
</gene>
<reference evidence="1" key="2">
    <citation type="submission" date="2023-06" db="EMBL/GenBank/DDBJ databases">
        <authorList>
            <person name="Swenson N.G."/>
            <person name="Wegrzyn J.L."/>
            <person name="Mcevoy S.L."/>
        </authorList>
    </citation>
    <scope>NUCLEOTIDE SEQUENCE</scope>
    <source>
        <strain evidence="1">NS2018</strain>
        <tissue evidence="1">Leaf</tissue>
    </source>
</reference>
<comment type="caution">
    <text evidence="1">The sequence shown here is derived from an EMBL/GenBank/DDBJ whole genome shotgun (WGS) entry which is preliminary data.</text>
</comment>
<dbReference type="AlphaFoldDB" id="A0AA39VL30"/>
<evidence type="ECO:0000313" key="1">
    <source>
        <dbReference type="EMBL" id="KAK0582598.1"/>
    </source>
</evidence>